<gene>
    <name evidence="10" type="primary">CNA1_1</name>
    <name evidence="10" type="ORF">HK100_000852</name>
</gene>
<feature type="compositionally biased region" description="Basic and acidic residues" evidence="7">
    <location>
        <begin position="85"/>
        <end position="97"/>
    </location>
</feature>
<dbReference type="InterPro" id="IPR000086">
    <property type="entry name" value="NUDIX_hydrolase_dom"/>
</dbReference>
<proteinExistence type="predicted"/>
<keyword evidence="4" id="KW-0378">Hydrolase</keyword>
<evidence type="ECO:0000256" key="3">
    <source>
        <dbReference type="ARBA" id="ARBA00022723"/>
    </source>
</evidence>
<sequence length="355" mass="37839">MAVGRMARVFNVLREEKEKISELKGLMGTSQLPAGTLALGAEGIKQAINTFEQAKHADKDNEKLPPMRDGKAPPPSAPVFGTLSERGDVGKCGAERGGGRKGTGWRIICSKSGGVDRAAVGNNGGGDACGFDTAELDVAYTRGGGNVNTGTHVALAGGKVDAGDGGSVVAAALREASEEIGLPSEAVTPVAVFAPVISLHGLRVSPVCAVIDPTHPALNSLDKSYPDEISETRPHSLSKTAAFLDRLTMNKDEVDAIFTVPLLFFLQKDGYTAMSFENLDVPGSVWKAHSFKYVDEFGRQFTIWGLTAAVLVEFTKIALGTIILFYIEPIKSFIYYAGRNPEFPEIPFAQRPKRI</sequence>
<dbReference type="InterPro" id="IPR015797">
    <property type="entry name" value="NUDIX_hydrolase-like_dom_sf"/>
</dbReference>
<dbReference type="GO" id="GO:0046872">
    <property type="term" value="F:metal ion binding"/>
    <property type="evidence" value="ECO:0007669"/>
    <property type="project" value="UniProtKB-KW"/>
</dbReference>
<dbReference type="GO" id="GO:0015938">
    <property type="term" value="P:coenzyme A catabolic process"/>
    <property type="evidence" value="ECO:0007669"/>
    <property type="project" value="TreeGrafter"/>
</dbReference>
<evidence type="ECO:0000256" key="1">
    <source>
        <dbReference type="ARBA" id="ARBA00001936"/>
    </source>
</evidence>
<dbReference type="PANTHER" id="PTHR12992:SF24">
    <property type="entry name" value="PEROXISOMAL COENZYME A DIPHOSPHATASE NUDT7"/>
    <property type="match status" value="1"/>
</dbReference>
<dbReference type="Gene3D" id="3.90.79.10">
    <property type="entry name" value="Nucleoside Triphosphate Pyrophosphohydrolase"/>
    <property type="match status" value="1"/>
</dbReference>
<evidence type="ECO:0000256" key="5">
    <source>
        <dbReference type="ARBA" id="ARBA00022842"/>
    </source>
</evidence>
<dbReference type="AlphaFoldDB" id="A0AAD5SXQ9"/>
<dbReference type="EMBL" id="JADGJH010001175">
    <property type="protein sequence ID" value="KAJ3117291.1"/>
    <property type="molecule type" value="Genomic_DNA"/>
</dbReference>
<keyword evidence="8" id="KW-0472">Membrane</keyword>
<evidence type="ECO:0000313" key="11">
    <source>
        <dbReference type="Proteomes" id="UP001211907"/>
    </source>
</evidence>
<keyword evidence="5" id="KW-0460">Magnesium</keyword>
<dbReference type="SUPFAM" id="SSF55811">
    <property type="entry name" value="Nudix"/>
    <property type="match status" value="1"/>
</dbReference>
<keyword evidence="3" id="KW-0479">Metal-binding</keyword>
<dbReference type="GO" id="GO:0010945">
    <property type="term" value="F:coenzyme A diphosphatase activity"/>
    <property type="evidence" value="ECO:0007669"/>
    <property type="project" value="InterPro"/>
</dbReference>
<keyword evidence="6" id="KW-0464">Manganese</keyword>
<name>A0AAD5SXQ9_9FUNG</name>
<feature type="region of interest" description="Disordered" evidence="7">
    <location>
        <begin position="54"/>
        <end position="97"/>
    </location>
</feature>
<evidence type="ECO:0000256" key="8">
    <source>
        <dbReference type="SAM" id="Phobius"/>
    </source>
</evidence>
<dbReference type="CDD" id="cd03426">
    <property type="entry name" value="NUDIX_CoAse_Nudt7"/>
    <property type="match status" value="1"/>
</dbReference>
<comment type="cofactor">
    <cofactor evidence="2">
        <name>Mg(2+)</name>
        <dbReference type="ChEBI" id="CHEBI:18420"/>
    </cofactor>
</comment>
<feature type="transmembrane region" description="Helical" evidence="8">
    <location>
        <begin position="301"/>
        <end position="327"/>
    </location>
</feature>
<evidence type="ECO:0000256" key="7">
    <source>
        <dbReference type="SAM" id="MobiDB-lite"/>
    </source>
</evidence>
<evidence type="ECO:0000313" key="10">
    <source>
        <dbReference type="EMBL" id="KAJ3117291.1"/>
    </source>
</evidence>
<reference evidence="10" key="1">
    <citation type="submission" date="2020-05" db="EMBL/GenBank/DDBJ databases">
        <title>Phylogenomic resolution of chytrid fungi.</title>
        <authorList>
            <person name="Stajich J.E."/>
            <person name="Amses K."/>
            <person name="Simmons R."/>
            <person name="Seto K."/>
            <person name="Myers J."/>
            <person name="Bonds A."/>
            <person name="Quandt C.A."/>
            <person name="Barry K."/>
            <person name="Liu P."/>
            <person name="Grigoriev I."/>
            <person name="Longcore J.E."/>
            <person name="James T.Y."/>
        </authorList>
    </citation>
    <scope>NUCLEOTIDE SEQUENCE</scope>
    <source>
        <strain evidence="10">JEL0513</strain>
    </source>
</reference>
<comment type="caution">
    <text evidence="10">The sequence shown here is derived from an EMBL/GenBank/DDBJ whole genome shotgun (WGS) entry which is preliminary data.</text>
</comment>
<feature type="domain" description="Nudix hydrolase" evidence="9">
    <location>
        <begin position="153"/>
        <end position="206"/>
    </location>
</feature>
<keyword evidence="11" id="KW-1185">Reference proteome</keyword>
<accession>A0AAD5SXQ9</accession>
<evidence type="ECO:0000256" key="2">
    <source>
        <dbReference type="ARBA" id="ARBA00001946"/>
    </source>
</evidence>
<evidence type="ECO:0000259" key="9">
    <source>
        <dbReference type="Pfam" id="PF00293"/>
    </source>
</evidence>
<keyword evidence="8" id="KW-0812">Transmembrane</keyword>
<keyword evidence="8" id="KW-1133">Transmembrane helix</keyword>
<dbReference type="PANTHER" id="PTHR12992">
    <property type="entry name" value="NUDIX HYDROLASE"/>
    <property type="match status" value="1"/>
</dbReference>
<evidence type="ECO:0000256" key="6">
    <source>
        <dbReference type="ARBA" id="ARBA00023211"/>
    </source>
</evidence>
<dbReference type="Proteomes" id="UP001211907">
    <property type="component" value="Unassembled WGS sequence"/>
</dbReference>
<comment type="cofactor">
    <cofactor evidence="1">
        <name>Mn(2+)</name>
        <dbReference type="ChEBI" id="CHEBI:29035"/>
    </cofactor>
</comment>
<protein>
    <submittedName>
        <fullName evidence="10">3',5'-cyclic-nucleotide phosphodiesterase (PDEase) (3':5'-CNP)</fullName>
    </submittedName>
</protein>
<feature type="compositionally biased region" description="Basic and acidic residues" evidence="7">
    <location>
        <begin position="54"/>
        <end position="71"/>
    </location>
</feature>
<dbReference type="InterPro" id="IPR045121">
    <property type="entry name" value="CoAse"/>
</dbReference>
<dbReference type="Pfam" id="PF00293">
    <property type="entry name" value="NUDIX"/>
    <property type="match status" value="1"/>
</dbReference>
<organism evidence="10 11">
    <name type="scientific">Physocladia obscura</name>
    <dbReference type="NCBI Taxonomy" id="109957"/>
    <lineage>
        <taxon>Eukaryota</taxon>
        <taxon>Fungi</taxon>
        <taxon>Fungi incertae sedis</taxon>
        <taxon>Chytridiomycota</taxon>
        <taxon>Chytridiomycota incertae sedis</taxon>
        <taxon>Chytridiomycetes</taxon>
        <taxon>Chytridiales</taxon>
        <taxon>Chytriomycetaceae</taxon>
        <taxon>Physocladia</taxon>
    </lineage>
</organism>
<evidence type="ECO:0000256" key="4">
    <source>
        <dbReference type="ARBA" id="ARBA00022801"/>
    </source>
</evidence>